<name>A0A5M9MHG3_9EURO</name>
<evidence type="ECO:0000256" key="1">
    <source>
        <dbReference type="SAM" id="MobiDB-lite"/>
    </source>
</evidence>
<dbReference type="Gene3D" id="3.50.50.60">
    <property type="entry name" value="FAD/NAD(P)-binding domain"/>
    <property type="match status" value="1"/>
</dbReference>
<dbReference type="EMBL" id="QUQM01000007">
    <property type="protein sequence ID" value="KAA8645246.1"/>
    <property type="molecule type" value="Genomic_DNA"/>
</dbReference>
<dbReference type="PANTHER" id="PTHR13847">
    <property type="entry name" value="SARCOSINE DEHYDROGENASE-RELATED"/>
    <property type="match status" value="1"/>
</dbReference>
<dbReference type="GeneID" id="54329367"/>
<dbReference type="InterPro" id="IPR036188">
    <property type="entry name" value="FAD/NAD-bd_sf"/>
</dbReference>
<dbReference type="PANTHER" id="PTHR13847:SF213">
    <property type="entry name" value="DEPENDENT OXIDOREDUCTASE, PUTATIVE-RELATED"/>
    <property type="match status" value="1"/>
</dbReference>
<sequence length="471" mass="52114">MAAQKLPDKGSSTITSDPGIPGHGPFKTYWKYRIHPLANIQSLSLPESTDFAIVGSGITGLGVCKTLLETCPTKTVTVLEACSLCSGATGSDCGLFSVNTGETYISLARLHGAQTAGDIIRFNFRNLQQLAEFASRHKESEPVYEERSVLRVFFDSRSFEAARKSIMQLEEDHHSLRDIFTIVDARTVENCYGVYGAVGGMKFPGGIIRPYPLVTETFRELVAAHGRRFSLETYTPVLSVTFEPQSNPSHPYCINTPRGALRAATVAYCINAYSQHLIPGVDGLITPQKFTMTVQDPDRCMRRGSFALSWGSLSPTVHNQKNRDWSNTLHYLLQSAKTGYMYFGCADVCPYVCISSANNNTADHHSVFLLQEKLSCLLRKVRLPKWPLVSVWSGLMGCSFDGLPIVGKLPSSLTQRDSDSEWIAAAFNGYGMANCLLSGEALARMMVGEDVSSWFPEAYRISYRRFNNLWV</sequence>
<proteinExistence type="predicted"/>
<dbReference type="OrthoDB" id="512662at2759"/>
<feature type="region of interest" description="Disordered" evidence="1">
    <location>
        <begin position="1"/>
        <end position="20"/>
    </location>
</feature>
<evidence type="ECO:0000313" key="3">
    <source>
        <dbReference type="EMBL" id="KAA8645246.1"/>
    </source>
</evidence>
<dbReference type="Proteomes" id="UP000324241">
    <property type="component" value="Unassembled WGS sequence"/>
</dbReference>
<dbReference type="VEuPathDB" id="FungiDB:EYZ11_004501"/>
<dbReference type="Gene3D" id="3.30.9.10">
    <property type="entry name" value="D-Amino Acid Oxidase, subunit A, domain 2"/>
    <property type="match status" value="1"/>
</dbReference>
<evidence type="ECO:0000313" key="4">
    <source>
        <dbReference type="Proteomes" id="UP000324241"/>
    </source>
</evidence>
<dbReference type="SUPFAM" id="SSF51905">
    <property type="entry name" value="FAD/NAD(P)-binding domain"/>
    <property type="match status" value="1"/>
</dbReference>
<feature type="domain" description="FAD dependent oxidoreductase" evidence="2">
    <location>
        <begin position="50"/>
        <end position="445"/>
    </location>
</feature>
<reference evidence="3 4" key="1">
    <citation type="submission" date="2019-08" db="EMBL/GenBank/DDBJ databases">
        <title>The genome sequence of a newly discovered highly antifungal drug resistant Aspergillus species, Aspergillus tanneri NIH 1004.</title>
        <authorList>
            <person name="Mounaud S."/>
            <person name="Singh I."/>
            <person name="Joardar V."/>
            <person name="Pakala S."/>
            <person name="Pakala S."/>
            <person name="Venepally P."/>
            <person name="Chung J.K."/>
            <person name="Losada L."/>
            <person name="Nierman W.C."/>
        </authorList>
    </citation>
    <scope>NUCLEOTIDE SEQUENCE [LARGE SCALE GENOMIC DNA]</scope>
    <source>
        <strain evidence="3 4">NIH1004</strain>
    </source>
</reference>
<comment type="caution">
    <text evidence="3">The sequence shown here is derived from an EMBL/GenBank/DDBJ whole genome shotgun (WGS) entry which is preliminary data.</text>
</comment>
<protein>
    <recommendedName>
        <fullName evidence="2">FAD dependent oxidoreductase domain-containing protein</fullName>
    </recommendedName>
</protein>
<dbReference type="AlphaFoldDB" id="A0A5M9MHG3"/>
<dbReference type="Pfam" id="PF01266">
    <property type="entry name" value="DAO"/>
    <property type="match status" value="1"/>
</dbReference>
<accession>A0A5M9MHG3</accession>
<evidence type="ECO:0000259" key="2">
    <source>
        <dbReference type="Pfam" id="PF01266"/>
    </source>
</evidence>
<organism evidence="3 4">
    <name type="scientific">Aspergillus tanneri</name>
    <dbReference type="NCBI Taxonomy" id="1220188"/>
    <lineage>
        <taxon>Eukaryota</taxon>
        <taxon>Fungi</taxon>
        <taxon>Dikarya</taxon>
        <taxon>Ascomycota</taxon>
        <taxon>Pezizomycotina</taxon>
        <taxon>Eurotiomycetes</taxon>
        <taxon>Eurotiomycetidae</taxon>
        <taxon>Eurotiales</taxon>
        <taxon>Aspergillaceae</taxon>
        <taxon>Aspergillus</taxon>
        <taxon>Aspergillus subgen. Circumdati</taxon>
    </lineage>
</organism>
<dbReference type="InterPro" id="IPR006076">
    <property type="entry name" value="FAD-dep_OxRdtase"/>
</dbReference>
<dbReference type="GO" id="GO:0005737">
    <property type="term" value="C:cytoplasm"/>
    <property type="evidence" value="ECO:0007669"/>
    <property type="project" value="TreeGrafter"/>
</dbReference>
<gene>
    <name evidence="3" type="ORF">ATNIH1004_006665</name>
</gene>
<dbReference type="RefSeq" id="XP_033424607.1">
    <property type="nucleotide sequence ID" value="XM_033571292.1"/>
</dbReference>